<dbReference type="InterPro" id="IPR036390">
    <property type="entry name" value="WH_DNA-bd_sf"/>
</dbReference>
<dbReference type="EMBL" id="NMUH01002244">
    <property type="protein sequence ID" value="MQL98818.1"/>
    <property type="molecule type" value="Genomic_DNA"/>
</dbReference>
<comment type="caution">
    <text evidence="15">The sequence shown here is derived from an EMBL/GenBank/DDBJ whole genome shotgun (WGS) entry which is preliminary data.</text>
</comment>
<evidence type="ECO:0000313" key="15">
    <source>
        <dbReference type="EMBL" id="MQL98818.1"/>
    </source>
</evidence>
<keyword evidence="5" id="KW-0808">Transferase</keyword>
<organism evidence="15 16">
    <name type="scientific">Colocasia esculenta</name>
    <name type="common">Wild taro</name>
    <name type="synonym">Arum esculentum</name>
    <dbReference type="NCBI Taxonomy" id="4460"/>
    <lineage>
        <taxon>Eukaryota</taxon>
        <taxon>Viridiplantae</taxon>
        <taxon>Streptophyta</taxon>
        <taxon>Embryophyta</taxon>
        <taxon>Tracheophyta</taxon>
        <taxon>Spermatophyta</taxon>
        <taxon>Magnoliopsida</taxon>
        <taxon>Liliopsida</taxon>
        <taxon>Araceae</taxon>
        <taxon>Aroideae</taxon>
        <taxon>Colocasieae</taxon>
        <taxon>Colocasia</taxon>
    </lineage>
</organism>
<dbReference type="Pfam" id="PF05383">
    <property type="entry name" value="La"/>
    <property type="match status" value="1"/>
</dbReference>
<feature type="transmembrane region" description="Helical" evidence="13">
    <location>
        <begin position="596"/>
        <end position="616"/>
    </location>
</feature>
<dbReference type="SUPFAM" id="SSF46785">
    <property type="entry name" value="Winged helix' DNA-binding domain"/>
    <property type="match status" value="1"/>
</dbReference>
<dbReference type="PANTHER" id="PTHR22926">
    <property type="entry name" value="PHOSPHO-N-ACETYLMURAMOYL-PENTAPEPTIDE-TRANSFERASE"/>
    <property type="match status" value="1"/>
</dbReference>
<evidence type="ECO:0000256" key="10">
    <source>
        <dbReference type="ARBA" id="ARBA00023242"/>
    </source>
</evidence>
<feature type="domain" description="HTH La-type RNA-binding" evidence="14">
    <location>
        <begin position="148"/>
        <end position="239"/>
    </location>
</feature>
<evidence type="ECO:0000256" key="6">
    <source>
        <dbReference type="ARBA" id="ARBA00022692"/>
    </source>
</evidence>
<dbReference type="PROSITE" id="PS01348">
    <property type="entry name" value="MRAY_2"/>
    <property type="match status" value="1"/>
</dbReference>
<feature type="transmembrane region" description="Helical" evidence="13">
    <location>
        <begin position="494"/>
        <end position="513"/>
    </location>
</feature>
<dbReference type="FunFam" id="1.10.10.10:FF:000158">
    <property type="entry name" value="La ribonucleoprotein domain family member 7"/>
    <property type="match status" value="1"/>
</dbReference>
<feature type="transmembrane region" description="Helical" evidence="13">
    <location>
        <begin position="622"/>
        <end position="640"/>
    </location>
</feature>
<dbReference type="Pfam" id="PF00953">
    <property type="entry name" value="Glycos_transf_4"/>
    <property type="match status" value="1"/>
</dbReference>
<evidence type="ECO:0000256" key="5">
    <source>
        <dbReference type="ARBA" id="ARBA00022679"/>
    </source>
</evidence>
<dbReference type="GO" id="GO:0071555">
    <property type="term" value="P:cell wall organization"/>
    <property type="evidence" value="ECO:0007669"/>
    <property type="project" value="TreeGrafter"/>
</dbReference>
<keyword evidence="16" id="KW-1185">Reference proteome</keyword>
<sequence length="690" mass="73525">MRGQSSRWCDGRGGGALPLSPYLGRMEGGGGACSPPLPLAASSSASSFPVESLVEPVFGGAEDLSPPPPMEREVAEAASGSPGGGGLVEPPAHLPSEGADAGEASETRDCGGSKEGAAALLPLLLDEEEATAGPSDGGDGFQKVAAVPVLTDDLREKIVRQVEYYFSDENLPTDQFLLKFVKKDKKGFVPIAVIASFRRMRKLVQDGTLIAAALRTSSQLVVSADGKKVKRLNALPATDIEDTKGMGMFHLDQALTVRTSLPRGQGCLMAPGDSQWAALWRYRNRRWRCEYQRSSSFPIAAASDDDFGSMPPLLDDNNGIAGGKTYIMSSSEGEDSDGEMMVNPPGDLELPSTKERRDTPEAALTVAAHRLATLRAGHRRKGIRPGVWLNLALTTFVAVFLLLVDWWSWRIVRLPLEPFYLMRPFCTSVVIAAFAGYLYIPIVRNVKIHQVLRKEGPSMHSSKRGTPTMGGLFFIPVGVFVSGATTGFSSIEVFAAGAVTFAFLAIGLLDDILSVMKKHNYGLPGWIKFMLQVAAGTCFSFWLYFTEISSRYSMKFLVPLPQPLGLVYLGKLYLILTAFCFVSMGNGVNLTDGLDGLAGGTSALAFIAMSVAVLPINPGLSIFGASMAGACVGFLFHNGYKASVFMGDTGSLALGGALAAMAACTGMFFPLFICSGAFVLEVLSVIGQVR</sequence>
<dbReference type="GO" id="GO:0005634">
    <property type="term" value="C:nucleus"/>
    <property type="evidence" value="ECO:0007669"/>
    <property type="project" value="UniProtKB-SubCell"/>
</dbReference>
<feature type="transmembrane region" description="Helical" evidence="13">
    <location>
        <begin position="652"/>
        <end position="680"/>
    </location>
</feature>
<dbReference type="OrthoDB" id="2020675at2759"/>
<dbReference type="InterPro" id="IPR006630">
    <property type="entry name" value="La_HTH"/>
</dbReference>
<feature type="transmembrane region" description="Helical" evidence="13">
    <location>
        <begin position="469"/>
        <end position="488"/>
    </location>
</feature>
<evidence type="ECO:0000256" key="11">
    <source>
        <dbReference type="PROSITE-ProRule" id="PRU00332"/>
    </source>
</evidence>
<dbReference type="GO" id="GO:0044038">
    <property type="term" value="P:cell wall macromolecule biosynthetic process"/>
    <property type="evidence" value="ECO:0007669"/>
    <property type="project" value="TreeGrafter"/>
</dbReference>
<dbReference type="InterPro" id="IPR003524">
    <property type="entry name" value="PNAcMuramoyl-5peptid_Trfase"/>
</dbReference>
<dbReference type="InterPro" id="IPR000715">
    <property type="entry name" value="Glycosyl_transferase_4"/>
</dbReference>
<dbReference type="PROSITE" id="PS50961">
    <property type="entry name" value="HTH_LA"/>
    <property type="match status" value="1"/>
</dbReference>
<evidence type="ECO:0000313" key="16">
    <source>
        <dbReference type="Proteomes" id="UP000652761"/>
    </source>
</evidence>
<accession>A0A843VQ94</accession>
<evidence type="ECO:0000256" key="8">
    <source>
        <dbReference type="ARBA" id="ARBA00022989"/>
    </source>
</evidence>
<dbReference type="GO" id="GO:1990904">
    <property type="term" value="C:ribonucleoprotein complex"/>
    <property type="evidence" value="ECO:0007669"/>
    <property type="project" value="InterPro"/>
</dbReference>
<keyword evidence="7 11" id="KW-0694">RNA-binding</keyword>
<keyword evidence="8 13" id="KW-1133">Transmembrane helix</keyword>
<evidence type="ECO:0000256" key="12">
    <source>
        <dbReference type="SAM" id="MobiDB-lite"/>
    </source>
</evidence>
<dbReference type="Proteomes" id="UP000652761">
    <property type="component" value="Unassembled WGS sequence"/>
</dbReference>
<dbReference type="Pfam" id="PF10555">
    <property type="entry name" value="MraY_sig1"/>
    <property type="match status" value="1"/>
</dbReference>
<proteinExistence type="inferred from homology"/>
<evidence type="ECO:0000256" key="13">
    <source>
        <dbReference type="SAM" id="Phobius"/>
    </source>
</evidence>
<keyword evidence="10" id="KW-0539">Nucleus</keyword>
<comment type="function">
    <text evidence="1">Transcriptional regulator.</text>
</comment>
<dbReference type="GO" id="GO:0003723">
    <property type="term" value="F:RNA binding"/>
    <property type="evidence" value="ECO:0007669"/>
    <property type="project" value="UniProtKB-UniRule"/>
</dbReference>
<dbReference type="PROSITE" id="PS01347">
    <property type="entry name" value="MRAY_1"/>
    <property type="match status" value="1"/>
</dbReference>
<evidence type="ECO:0000256" key="9">
    <source>
        <dbReference type="ARBA" id="ARBA00023136"/>
    </source>
</evidence>
<feature type="transmembrane region" description="Helical" evidence="13">
    <location>
        <begin position="387"/>
        <end position="409"/>
    </location>
</feature>
<evidence type="ECO:0000256" key="4">
    <source>
        <dbReference type="ARBA" id="ARBA00005583"/>
    </source>
</evidence>
<protein>
    <recommendedName>
        <fullName evidence="14">HTH La-type RNA-binding domain-containing protein</fullName>
    </recommendedName>
</protein>
<keyword evidence="9 13" id="KW-0472">Membrane</keyword>
<reference evidence="15" key="1">
    <citation type="submission" date="2017-07" db="EMBL/GenBank/DDBJ databases">
        <title>Taro Niue Genome Assembly and Annotation.</title>
        <authorList>
            <person name="Atibalentja N."/>
            <person name="Keating K."/>
            <person name="Fields C.J."/>
        </authorList>
    </citation>
    <scope>NUCLEOTIDE SEQUENCE</scope>
    <source>
        <strain evidence="15">Niue_2</strain>
        <tissue evidence="15">Leaf</tissue>
    </source>
</reference>
<evidence type="ECO:0000256" key="1">
    <source>
        <dbReference type="ARBA" id="ARBA00002339"/>
    </source>
</evidence>
<dbReference type="InterPro" id="IPR002344">
    <property type="entry name" value="Lupus_La"/>
</dbReference>
<dbReference type="Gene3D" id="1.10.10.10">
    <property type="entry name" value="Winged helix-like DNA-binding domain superfamily/Winged helix DNA-binding domain"/>
    <property type="match status" value="1"/>
</dbReference>
<evidence type="ECO:0000256" key="3">
    <source>
        <dbReference type="ARBA" id="ARBA00004141"/>
    </source>
</evidence>
<dbReference type="CDD" id="cd06852">
    <property type="entry name" value="GT_MraY"/>
    <property type="match status" value="1"/>
</dbReference>
<evidence type="ECO:0000256" key="2">
    <source>
        <dbReference type="ARBA" id="ARBA00004123"/>
    </source>
</evidence>
<feature type="transmembrane region" description="Helical" evidence="13">
    <location>
        <begin position="565"/>
        <end position="584"/>
    </location>
</feature>
<comment type="subcellular location">
    <subcellularLocation>
        <location evidence="3">Membrane</location>
        <topology evidence="3">Multi-pass membrane protein</topology>
    </subcellularLocation>
    <subcellularLocation>
        <location evidence="2">Nucleus</location>
    </subcellularLocation>
</comment>
<gene>
    <name evidence="15" type="ORF">Taro_031530</name>
</gene>
<dbReference type="GO" id="GO:0005886">
    <property type="term" value="C:plasma membrane"/>
    <property type="evidence" value="ECO:0007669"/>
    <property type="project" value="TreeGrafter"/>
</dbReference>
<feature type="transmembrane region" description="Helical" evidence="13">
    <location>
        <begin position="421"/>
        <end position="440"/>
    </location>
</feature>
<feature type="region of interest" description="Disordered" evidence="12">
    <location>
        <begin position="1"/>
        <end position="113"/>
    </location>
</feature>
<evidence type="ECO:0000259" key="14">
    <source>
        <dbReference type="PROSITE" id="PS50961"/>
    </source>
</evidence>
<dbReference type="InterPro" id="IPR036388">
    <property type="entry name" value="WH-like_DNA-bd_sf"/>
</dbReference>
<evidence type="ECO:0000256" key="7">
    <source>
        <dbReference type="ARBA" id="ARBA00022884"/>
    </source>
</evidence>
<name>A0A843VQ94_COLES</name>
<dbReference type="AlphaFoldDB" id="A0A843VQ94"/>
<dbReference type="InterPro" id="IPR018480">
    <property type="entry name" value="PNAcMuramoyl-5peptid_Trfase_CS"/>
</dbReference>
<dbReference type="PANTHER" id="PTHR22926:SF5">
    <property type="entry name" value="PHOSPHO-N-ACETYLMURAMOYL-PENTAPEPTIDE-TRANSFERASE HOMOLOG"/>
    <property type="match status" value="1"/>
</dbReference>
<dbReference type="SMART" id="SM00715">
    <property type="entry name" value="LA"/>
    <property type="match status" value="1"/>
</dbReference>
<keyword evidence="6 13" id="KW-0812">Transmembrane</keyword>
<feature type="transmembrane region" description="Helical" evidence="13">
    <location>
        <begin position="525"/>
        <end position="545"/>
    </location>
</feature>
<dbReference type="PRINTS" id="PR00302">
    <property type="entry name" value="LUPUSLA"/>
</dbReference>
<dbReference type="CDD" id="cd08033">
    <property type="entry name" value="LARP_6"/>
    <property type="match status" value="1"/>
</dbReference>
<dbReference type="GO" id="GO:0006396">
    <property type="term" value="P:RNA processing"/>
    <property type="evidence" value="ECO:0007669"/>
    <property type="project" value="InterPro"/>
</dbReference>
<dbReference type="GO" id="GO:0008963">
    <property type="term" value="F:phospho-N-acetylmuramoyl-pentapeptide-transferase activity"/>
    <property type="evidence" value="ECO:0007669"/>
    <property type="project" value="InterPro"/>
</dbReference>
<comment type="similarity">
    <text evidence="4">Belongs to the glycosyltransferase 4 family. MraY subfamily.</text>
</comment>
<feature type="compositionally biased region" description="Low complexity" evidence="12">
    <location>
        <begin position="39"/>
        <end position="49"/>
    </location>
</feature>